<gene>
    <name evidence="2" type="ORF">CLUMA_CG009503</name>
</gene>
<keyword evidence="3" id="KW-1185">Reference proteome</keyword>
<keyword evidence="1" id="KW-0472">Membrane</keyword>
<evidence type="ECO:0000313" key="3">
    <source>
        <dbReference type="Proteomes" id="UP000183832"/>
    </source>
</evidence>
<protein>
    <submittedName>
        <fullName evidence="2">CLUMA_CG009503, isoform A</fullName>
    </submittedName>
</protein>
<feature type="transmembrane region" description="Helical" evidence="1">
    <location>
        <begin position="20"/>
        <end position="40"/>
    </location>
</feature>
<reference evidence="2 3" key="1">
    <citation type="submission" date="2015-04" db="EMBL/GenBank/DDBJ databases">
        <authorList>
            <person name="Syromyatnikov M.Y."/>
            <person name="Popov V.N."/>
        </authorList>
    </citation>
    <scope>NUCLEOTIDE SEQUENCE [LARGE SCALE GENOMIC DNA]</scope>
</reference>
<evidence type="ECO:0000256" key="1">
    <source>
        <dbReference type="SAM" id="Phobius"/>
    </source>
</evidence>
<accession>A0A1J1I7B6</accession>
<keyword evidence="1" id="KW-1133">Transmembrane helix</keyword>
<dbReference type="EMBL" id="CVRI01000043">
    <property type="protein sequence ID" value="CRK96067.1"/>
    <property type="molecule type" value="Genomic_DNA"/>
</dbReference>
<name>A0A1J1I7B6_9DIPT</name>
<sequence length="78" mass="9086">MKKKKAAIACHSPLHNKVFCFRLVTFGITFLLRTIAYLLIERLSNSIYELTCFYCLQNYEMIAKLLIGYTFSLAEKIN</sequence>
<proteinExistence type="predicted"/>
<keyword evidence="1" id="KW-0812">Transmembrane</keyword>
<organism evidence="2 3">
    <name type="scientific">Clunio marinus</name>
    <dbReference type="NCBI Taxonomy" id="568069"/>
    <lineage>
        <taxon>Eukaryota</taxon>
        <taxon>Metazoa</taxon>
        <taxon>Ecdysozoa</taxon>
        <taxon>Arthropoda</taxon>
        <taxon>Hexapoda</taxon>
        <taxon>Insecta</taxon>
        <taxon>Pterygota</taxon>
        <taxon>Neoptera</taxon>
        <taxon>Endopterygota</taxon>
        <taxon>Diptera</taxon>
        <taxon>Nematocera</taxon>
        <taxon>Chironomoidea</taxon>
        <taxon>Chironomidae</taxon>
        <taxon>Clunio</taxon>
    </lineage>
</organism>
<evidence type="ECO:0000313" key="2">
    <source>
        <dbReference type="EMBL" id="CRK96067.1"/>
    </source>
</evidence>
<dbReference type="Proteomes" id="UP000183832">
    <property type="component" value="Unassembled WGS sequence"/>
</dbReference>
<dbReference type="AlphaFoldDB" id="A0A1J1I7B6"/>